<evidence type="ECO:0000256" key="3">
    <source>
        <dbReference type="ARBA" id="ARBA00023163"/>
    </source>
</evidence>
<evidence type="ECO:0000256" key="2">
    <source>
        <dbReference type="ARBA" id="ARBA00023125"/>
    </source>
</evidence>
<dbReference type="AlphaFoldDB" id="A0A1M7RNQ4"/>
<protein>
    <submittedName>
        <fullName evidence="6">Transcriptional regulator, TetR family</fullName>
    </submittedName>
</protein>
<name>A0A1M7RNQ4_9ACTN</name>
<gene>
    <name evidence="6" type="ORF">SAMN05443668_13046</name>
</gene>
<reference evidence="6 7" key="1">
    <citation type="submission" date="2016-11" db="EMBL/GenBank/DDBJ databases">
        <authorList>
            <person name="Jaros S."/>
            <person name="Januszkiewicz K."/>
            <person name="Wedrychowicz H."/>
        </authorList>
    </citation>
    <scope>NUCLEOTIDE SEQUENCE [LARGE SCALE GENOMIC DNA]</scope>
    <source>
        <strain evidence="6 7">DSM 46144</strain>
    </source>
</reference>
<dbReference type="OrthoDB" id="8688418at2"/>
<evidence type="ECO:0000256" key="1">
    <source>
        <dbReference type="ARBA" id="ARBA00023015"/>
    </source>
</evidence>
<evidence type="ECO:0000313" key="6">
    <source>
        <dbReference type="EMBL" id="SHN47943.1"/>
    </source>
</evidence>
<dbReference type="GO" id="GO:0000976">
    <property type="term" value="F:transcription cis-regulatory region binding"/>
    <property type="evidence" value="ECO:0007669"/>
    <property type="project" value="TreeGrafter"/>
</dbReference>
<accession>A0A1M7RNQ4</accession>
<proteinExistence type="predicted"/>
<evidence type="ECO:0000259" key="5">
    <source>
        <dbReference type="PROSITE" id="PS50977"/>
    </source>
</evidence>
<dbReference type="Pfam" id="PF17754">
    <property type="entry name" value="TetR_C_14"/>
    <property type="match status" value="1"/>
</dbReference>
<dbReference type="PANTHER" id="PTHR30055">
    <property type="entry name" value="HTH-TYPE TRANSCRIPTIONAL REGULATOR RUTR"/>
    <property type="match status" value="1"/>
</dbReference>
<dbReference type="GO" id="GO:0003700">
    <property type="term" value="F:DNA-binding transcription factor activity"/>
    <property type="evidence" value="ECO:0007669"/>
    <property type="project" value="TreeGrafter"/>
</dbReference>
<dbReference type="PROSITE" id="PS50977">
    <property type="entry name" value="HTH_TETR_2"/>
    <property type="match status" value="1"/>
</dbReference>
<dbReference type="InterPro" id="IPR001647">
    <property type="entry name" value="HTH_TetR"/>
</dbReference>
<feature type="DNA-binding region" description="H-T-H motif" evidence="4">
    <location>
        <begin position="39"/>
        <end position="58"/>
    </location>
</feature>
<evidence type="ECO:0000256" key="4">
    <source>
        <dbReference type="PROSITE-ProRule" id="PRU00335"/>
    </source>
</evidence>
<dbReference type="EMBL" id="FRCS01000030">
    <property type="protein sequence ID" value="SHN47943.1"/>
    <property type="molecule type" value="Genomic_DNA"/>
</dbReference>
<dbReference type="RefSeq" id="WP_073266278.1">
    <property type="nucleotide sequence ID" value="NZ_FRCS01000030.1"/>
</dbReference>
<dbReference type="PANTHER" id="PTHR30055:SF238">
    <property type="entry name" value="MYCOFACTOCIN BIOSYNTHESIS TRANSCRIPTIONAL REGULATOR MFTR-RELATED"/>
    <property type="match status" value="1"/>
</dbReference>
<dbReference type="InterPro" id="IPR023772">
    <property type="entry name" value="DNA-bd_HTH_TetR-type_CS"/>
</dbReference>
<sequence>MTEASKPAGLRERQRQAIRADTRTAALELFEKRGFDDVSVAEIAAEAGISERTFFRHFPTKEDVVLTLLESYGPDILSRLETESLDKPWLEVLGDTYIGMAGVEVTMEGEFATELDRAIVQVFRLAQRSTRLQAGIDARMRVWQDDIAQIVARRLGVDIDADPRPRIWGAVTIAVVTTNSARRAALHGSVIGAPAEGWQALTDLLQPPP</sequence>
<dbReference type="Pfam" id="PF00440">
    <property type="entry name" value="TetR_N"/>
    <property type="match status" value="1"/>
</dbReference>
<dbReference type="PRINTS" id="PR00455">
    <property type="entry name" value="HTHTETR"/>
</dbReference>
<evidence type="ECO:0000313" key="7">
    <source>
        <dbReference type="Proteomes" id="UP000184440"/>
    </source>
</evidence>
<dbReference type="Proteomes" id="UP000184440">
    <property type="component" value="Unassembled WGS sequence"/>
</dbReference>
<dbReference type="InterPro" id="IPR009057">
    <property type="entry name" value="Homeodomain-like_sf"/>
</dbReference>
<dbReference type="Gene3D" id="1.10.357.10">
    <property type="entry name" value="Tetracycline Repressor, domain 2"/>
    <property type="match status" value="1"/>
</dbReference>
<dbReference type="SUPFAM" id="SSF46689">
    <property type="entry name" value="Homeodomain-like"/>
    <property type="match status" value="1"/>
</dbReference>
<feature type="domain" description="HTH tetR-type" evidence="5">
    <location>
        <begin position="16"/>
        <end position="76"/>
    </location>
</feature>
<keyword evidence="7" id="KW-1185">Reference proteome</keyword>
<keyword evidence="3" id="KW-0804">Transcription</keyword>
<dbReference type="Gene3D" id="1.10.10.60">
    <property type="entry name" value="Homeodomain-like"/>
    <property type="match status" value="1"/>
</dbReference>
<organism evidence="6 7">
    <name type="scientific">Cryptosporangium aurantiacum</name>
    <dbReference type="NCBI Taxonomy" id="134849"/>
    <lineage>
        <taxon>Bacteria</taxon>
        <taxon>Bacillati</taxon>
        <taxon>Actinomycetota</taxon>
        <taxon>Actinomycetes</taxon>
        <taxon>Cryptosporangiales</taxon>
        <taxon>Cryptosporangiaceae</taxon>
        <taxon>Cryptosporangium</taxon>
    </lineage>
</organism>
<dbReference type="PROSITE" id="PS01081">
    <property type="entry name" value="HTH_TETR_1"/>
    <property type="match status" value="1"/>
</dbReference>
<dbReference type="STRING" id="134849.SAMN05443668_13046"/>
<dbReference type="InterPro" id="IPR041347">
    <property type="entry name" value="MftR_C"/>
</dbReference>
<keyword evidence="1" id="KW-0805">Transcription regulation</keyword>
<dbReference type="InterPro" id="IPR050109">
    <property type="entry name" value="HTH-type_TetR-like_transc_reg"/>
</dbReference>
<keyword evidence="2 4" id="KW-0238">DNA-binding</keyword>